<dbReference type="OrthoDB" id="1725934at2759"/>
<feature type="compositionally biased region" description="Low complexity" evidence="2">
    <location>
        <begin position="157"/>
        <end position="173"/>
    </location>
</feature>
<comment type="caution">
    <text evidence="4">The sequence shown here is derived from an EMBL/GenBank/DDBJ whole genome shotgun (WGS) entry which is preliminary data.</text>
</comment>
<proteinExistence type="inferred from homology"/>
<dbReference type="GO" id="GO:0098826">
    <property type="term" value="C:endoplasmic reticulum tubular network membrane"/>
    <property type="evidence" value="ECO:0007669"/>
    <property type="project" value="UniProtKB-UniRule"/>
</dbReference>
<dbReference type="PANTHER" id="PTHR22166">
    <property type="entry name" value="ENDOPLASMIC RETICULUM JUNCTION FORMATION PROTEIN LUNAPARK"/>
    <property type="match status" value="1"/>
</dbReference>
<feature type="compositionally biased region" description="Polar residues" evidence="2">
    <location>
        <begin position="56"/>
        <end position="78"/>
    </location>
</feature>
<dbReference type="InterPro" id="IPR019273">
    <property type="entry name" value="Lunapark_Znf"/>
</dbReference>
<sequence length="267" mass="29062">MIDLLDEKIKSLVSEQKEKISELKKKTEFDATKRLIEKYEDKPVAQPIPPQNNQNHPRNSGSSQLTHRSNNRGSNKSLPTKPPVPRNINNSTSAPVPIPENRASQPTGVVTIPANKYGTSPKPWLENIIDRHNGLVLEEEVDTIQYVCPKCGAFNPSKASLSSSPVPKSSADSTGLGISKDSVRPPKFPSLENQSNHTRADQSEVSSDIPESSPVSGSVSIATETDDPCPDDSKTVVGKADSEDQEKYLKTTANPNTSNSPTRLKEE</sequence>
<feature type="compositionally biased region" description="Low complexity" evidence="2">
    <location>
        <begin position="251"/>
        <end position="267"/>
    </location>
</feature>
<dbReference type="Proteomes" id="UP000187455">
    <property type="component" value="Unassembled WGS sequence"/>
</dbReference>
<organism evidence="4 5">
    <name type="scientific">Smittium mucronatum</name>
    <dbReference type="NCBI Taxonomy" id="133383"/>
    <lineage>
        <taxon>Eukaryota</taxon>
        <taxon>Fungi</taxon>
        <taxon>Fungi incertae sedis</taxon>
        <taxon>Zoopagomycota</taxon>
        <taxon>Kickxellomycotina</taxon>
        <taxon>Harpellomycetes</taxon>
        <taxon>Harpellales</taxon>
        <taxon>Legeriomycetaceae</taxon>
        <taxon>Smittium</taxon>
    </lineage>
</organism>
<feature type="domain" description="Lunapark zinc ribbon" evidence="3">
    <location>
        <begin position="131"/>
        <end position="155"/>
    </location>
</feature>
<name>A0A1R0H3S8_9FUNG</name>
<dbReference type="EMBL" id="LSSL01000753">
    <property type="protein sequence ID" value="OLY83774.1"/>
    <property type="molecule type" value="Genomic_DNA"/>
</dbReference>
<feature type="compositionally biased region" description="Polar residues" evidence="2">
    <location>
        <begin position="191"/>
        <end position="223"/>
    </location>
</feature>
<evidence type="ECO:0000256" key="1">
    <source>
        <dbReference type="RuleBase" id="RU367073"/>
    </source>
</evidence>
<dbReference type="GO" id="GO:1903373">
    <property type="term" value="P:positive regulation of endoplasmic reticulum tubular network organization"/>
    <property type="evidence" value="ECO:0007669"/>
    <property type="project" value="UniProtKB-UniRule"/>
</dbReference>
<keyword evidence="1" id="KW-0862">Zinc</keyword>
<protein>
    <recommendedName>
        <fullName evidence="1">Endoplasmic reticulum junction formation protein lunapark</fullName>
    </recommendedName>
</protein>
<dbReference type="AlphaFoldDB" id="A0A1R0H3S8"/>
<comment type="function">
    <text evidence="1">Plays a role in determining ER morphology.</text>
</comment>
<reference evidence="4 5" key="1">
    <citation type="journal article" date="2016" name="Mol. Biol. Evol.">
        <title>Genome-Wide Survey of Gut Fungi (Harpellales) Reveals the First Horizontally Transferred Ubiquitin Gene from a Mosquito Host.</title>
        <authorList>
            <person name="Wang Y."/>
            <person name="White M.M."/>
            <person name="Kvist S."/>
            <person name="Moncalvo J.M."/>
        </authorList>
    </citation>
    <scope>NUCLEOTIDE SEQUENCE [LARGE SCALE GENOMIC DNA]</scope>
    <source>
        <strain evidence="4 5">ALG-7-W6</strain>
    </source>
</reference>
<feature type="region of interest" description="Disordered" evidence="2">
    <location>
        <begin position="157"/>
        <end position="267"/>
    </location>
</feature>
<keyword evidence="1" id="KW-0479">Metal-binding</keyword>
<evidence type="ECO:0000256" key="2">
    <source>
        <dbReference type="SAM" id="MobiDB-lite"/>
    </source>
</evidence>
<comment type="similarity">
    <text evidence="1">Belongs to the lunapark family.</text>
</comment>
<feature type="region of interest" description="Disordered" evidence="2">
    <location>
        <begin position="37"/>
        <end position="120"/>
    </location>
</feature>
<dbReference type="Pfam" id="PF10058">
    <property type="entry name" value="Zn_ribbon_10"/>
    <property type="match status" value="1"/>
</dbReference>
<comment type="domain">
    <text evidence="1">The C4-type zinc finger motif is necessary both for its ER three-way tubular junction localization and formation.</text>
</comment>
<dbReference type="GO" id="GO:0008270">
    <property type="term" value="F:zinc ion binding"/>
    <property type="evidence" value="ECO:0007669"/>
    <property type="project" value="UniProtKB-KW"/>
</dbReference>
<accession>A0A1R0H3S8</accession>
<keyword evidence="1" id="KW-0863">Zinc-finger</keyword>
<evidence type="ECO:0000313" key="4">
    <source>
        <dbReference type="EMBL" id="OLY83774.1"/>
    </source>
</evidence>
<dbReference type="GO" id="GO:0071788">
    <property type="term" value="P:endoplasmic reticulum tubular network maintenance"/>
    <property type="evidence" value="ECO:0007669"/>
    <property type="project" value="UniProtKB-UniRule"/>
</dbReference>
<keyword evidence="1" id="KW-0256">Endoplasmic reticulum</keyword>
<feature type="compositionally biased region" description="Basic and acidic residues" evidence="2">
    <location>
        <begin position="240"/>
        <end position="249"/>
    </location>
</feature>
<evidence type="ECO:0000313" key="5">
    <source>
        <dbReference type="Proteomes" id="UP000187455"/>
    </source>
</evidence>
<evidence type="ECO:0000259" key="3">
    <source>
        <dbReference type="Pfam" id="PF10058"/>
    </source>
</evidence>
<gene>
    <name evidence="4" type="ORF">AYI68_g2075</name>
</gene>
<dbReference type="InterPro" id="IPR040115">
    <property type="entry name" value="Lnp"/>
</dbReference>
<dbReference type="PANTHER" id="PTHR22166:SF12">
    <property type="entry name" value="ENDOPLASMIC RETICULUM JUNCTION FORMATION PROTEIN LUNAPARK"/>
    <property type="match status" value="1"/>
</dbReference>
<comment type="subcellular location">
    <subcellularLocation>
        <location evidence="1">Endoplasmic reticulum membrane</location>
        <topology evidence="1">Multi-pass membrane protein</topology>
    </subcellularLocation>
</comment>
<keyword evidence="5" id="KW-1185">Reference proteome</keyword>